<feature type="compositionally biased region" description="Polar residues" evidence="1">
    <location>
        <begin position="751"/>
        <end position="766"/>
    </location>
</feature>
<feature type="compositionally biased region" description="Polar residues" evidence="1">
    <location>
        <begin position="674"/>
        <end position="698"/>
    </location>
</feature>
<feature type="compositionally biased region" description="Low complexity" evidence="1">
    <location>
        <begin position="210"/>
        <end position="223"/>
    </location>
</feature>
<feature type="compositionally biased region" description="Low complexity" evidence="1">
    <location>
        <begin position="351"/>
        <end position="384"/>
    </location>
</feature>
<feature type="compositionally biased region" description="Low complexity" evidence="1">
    <location>
        <begin position="1648"/>
        <end position="1670"/>
    </location>
</feature>
<feature type="compositionally biased region" description="Low complexity" evidence="1">
    <location>
        <begin position="1"/>
        <end position="11"/>
    </location>
</feature>
<feature type="compositionally biased region" description="Polar residues" evidence="1">
    <location>
        <begin position="1258"/>
        <end position="1267"/>
    </location>
</feature>
<evidence type="ECO:0000256" key="2">
    <source>
        <dbReference type="SAM" id="Phobius"/>
    </source>
</evidence>
<feature type="region of interest" description="Disordered" evidence="1">
    <location>
        <begin position="145"/>
        <end position="173"/>
    </location>
</feature>
<keyword evidence="2" id="KW-0812">Transmembrane</keyword>
<feature type="compositionally biased region" description="Polar residues" evidence="1">
    <location>
        <begin position="1706"/>
        <end position="1715"/>
    </location>
</feature>
<feature type="compositionally biased region" description="Polar residues" evidence="1">
    <location>
        <begin position="573"/>
        <end position="592"/>
    </location>
</feature>
<reference evidence="3 4" key="1">
    <citation type="journal article" date="2024" name="Nat. Commun.">
        <title>Phylogenomics reveals the evolutionary origins of lichenization in chlorophyte algae.</title>
        <authorList>
            <person name="Puginier C."/>
            <person name="Libourel C."/>
            <person name="Otte J."/>
            <person name="Skaloud P."/>
            <person name="Haon M."/>
            <person name="Grisel S."/>
            <person name="Petersen M."/>
            <person name="Berrin J.G."/>
            <person name="Delaux P.M."/>
            <person name="Dal Grande F."/>
            <person name="Keller J."/>
        </authorList>
    </citation>
    <scope>NUCLEOTIDE SEQUENCE [LARGE SCALE GENOMIC DNA]</scope>
    <source>
        <strain evidence="3 4">SAG 2145</strain>
    </source>
</reference>
<feature type="region of interest" description="Disordered" evidence="1">
    <location>
        <begin position="1084"/>
        <end position="1188"/>
    </location>
</feature>
<feature type="compositionally biased region" description="Polar residues" evidence="1">
    <location>
        <begin position="715"/>
        <end position="724"/>
    </location>
</feature>
<feature type="compositionally biased region" description="Basic and acidic residues" evidence="1">
    <location>
        <begin position="1054"/>
        <end position="1069"/>
    </location>
</feature>
<feature type="region of interest" description="Disordered" evidence="1">
    <location>
        <begin position="1836"/>
        <end position="1872"/>
    </location>
</feature>
<feature type="transmembrane region" description="Helical" evidence="2">
    <location>
        <begin position="71"/>
        <end position="91"/>
    </location>
</feature>
<sequence>MTLPSPRSKSQPRSRKEEEWEFDDWSPAPVKLQPINTKVQSRYSGFEGFGSQPERQSLLTSVYIRAQSPPLLWKVVAGILLLLICSVSIWATGHVRGLFARQAVDDDYVPRTQAKPVWERDPQSTLASSLGSGFDSLLGADKAAAASSSERGSSKSRLEAQGMPGKDPMQKGSADNYAAQELWQSNPRTGSSQQLDIEPDDDDFEDRGRLSSQSGRSAASKSALPGRQGNTVTGSTADGFSKLDDQLTPSGLTSDVRASPGLSPFGLAGHGSASQLASSKLNRPGSTSSLPLVSTQAAPARPASLVPGSKTAGTTGVADEAAYQPKKSFNNANFKSAASALSDRRIDLDSSDSFSDVGFSSSKASPNRSSRGSHLSDSQISLSSVPRVQAGQLPAAEAGFSSSGLRAADLKAADLSRTGPGGLSDRSSLAGMSATGLPSSHHEQPASMKGIQQPPMLSRLQSGEDTEPSSSNPLDSSIKQTPMASRLRDAKSGDKQSMIAQADETDIAQARAVATGSVQPRSGLSGNDALQPAGKSGSKLDQPSKQPYPIDRTYPGMALDPNAADAGSLAARTAQQQPSQRSAPVSSQSGQQILAAGSRTYPAMDLVPGSDAAGNLKGSALRHQAPATASPGAAKASGQQASLTSSRTYPSLDPATDRDQPNIAGASRQGPQDAMQSGQQHSQPAARSHPSLSVQNDLEQPDDQLASHLERPSNKAGTAAQQTKWQREAQPTARKYPLMSLVSSPEDADETFSSMLQQPSNQQASGSKPARSSDGLQAGSVSQRQTRPPADEDELDSLLSNASGSQNAQQSASGQLQPTERLQPLGQQNSASDRFADSIPGLPRQRTYPHMQLQQGKQSGSPGLQPSSRVSGQKSSLGNKSARQQPMTSTRLDDADEEGDLPSTPPTPVSWSTQKSSRQDSLAAEGLTPLAQRLTQTPAADAAVDNAKASKPAKTSSLDIDQLLSSSKLGQKASPAVALRQSISNANEVDDNDDDSVLQISRQSRPASGSLPDDLDDDDDDADAASQLPGSSLSTRHKVPNAAQKAMDASRGSELAREQPRGFEVDDPADVHLAKLGAAESANALADNMASSSSKRQQPATSSTVQQSMTTDPVSLQGSTASKQPAKSSTIQQPLTQDRVGSHGSVASKMPATSASTQQPMTKDLVSSGGSVASKQKTGAVKAGLQDADADLDDLAADTRYINPEASSKAELSRPKPGAAGSGLDGRSAASSKSPLKKQPAGGTSLSSREAELDAEDNSSSMLTKQSRAAGKAGLPDTDDDPDDPAVIEKSAKPSKATSTAAASKPAQFKRRFGAGVDPTDLGLQQLGADRESGELDADDLTISGQQAVSTRSAGLNSETGLQQESAGSADKASGSKPESSSMATSSQALPAGQLNDTASSKIPGDAIRSSSALSRAAGSRSGSQPQAERAAGSSLDASRSLPEKQPSHPSATSMPVPVVDIPETALTEEPTAATQDLPHESALTALAAGTSLGSKPHASEVSSTPLAHPLASDPAAQTGTEHKDADEASPHLLQASVSNEGNVGPDKGTPHLLHASASNEDMTGINQSPSHQLPPSTESSSGAQSAAAESAGTALADALSAAEENERAAQPDLLLAGGSSRGKEVGDEDDMMPLKTGAEDSGHQARLAAITQQAADSAKAAADSANLAAEEVSRRVTPTLPASDTSHEPLHPDPAEPNLPDAGDSSLQHPSSDQALPAQPHLAPISPGDPAAHPAGAGAEQVGNGDPEPAAHVVPSVEVGATEALEPPPGDAQAVVNMPVSEATGSAESADPHLPGIAEASTADATPAVTEEPLVNAVPDAMLMETEQGNEDVMDQHLRHTPPHEPPPGLHLPGGAEEADQAIHSGDQAQGAALPLHRRLLHVRSFSKA</sequence>
<feature type="compositionally biased region" description="Acidic residues" evidence="1">
    <location>
        <begin position="1013"/>
        <end position="1023"/>
    </location>
</feature>
<feature type="compositionally biased region" description="Polar residues" evidence="1">
    <location>
        <begin position="186"/>
        <end position="195"/>
    </location>
</feature>
<feature type="compositionally biased region" description="Acidic residues" evidence="1">
    <location>
        <begin position="1277"/>
        <end position="1286"/>
    </location>
</feature>
<feature type="compositionally biased region" description="Low complexity" evidence="1">
    <location>
        <begin position="1294"/>
        <end position="1307"/>
    </location>
</feature>
<feature type="compositionally biased region" description="Low complexity" evidence="1">
    <location>
        <begin position="1729"/>
        <end position="1740"/>
    </location>
</feature>
<feature type="compositionally biased region" description="Polar residues" evidence="1">
    <location>
        <begin position="1151"/>
        <end position="1161"/>
    </location>
</feature>
<feature type="compositionally biased region" description="Basic and acidic residues" evidence="1">
    <location>
        <begin position="1521"/>
        <end position="1530"/>
    </location>
</feature>
<feature type="compositionally biased region" description="Polar residues" evidence="1">
    <location>
        <begin position="1089"/>
        <end position="1136"/>
    </location>
</feature>
<feature type="region of interest" description="Disordered" evidence="1">
    <location>
        <begin position="1203"/>
        <end position="1810"/>
    </location>
</feature>
<keyword evidence="2" id="KW-0472">Membrane</keyword>
<protein>
    <submittedName>
        <fullName evidence="3">Uncharacterized protein</fullName>
    </submittedName>
</protein>
<feature type="compositionally biased region" description="Low complexity" evidence="1">
    <location>
        <begin position="1577"/>
        <end position="1603"/>
    </location>
</feature>
<accession>A0AAW1R2S4</accession>
<feature type="region of interest" description="Disordered" evidence="1">
    <location>
        <begin position="186"/>
        <end position="318"/>
    </location>
</feature>
<feature type="compositionally biased region" description="Polar residues" evidence="1">
    <location>
        <begin position="272"/>
        <end position="297"/>
    </location>
</feature>
<feature type="compositionally biased region" description="Low complexity" evidence="1">
    <location>
        <begin position="956"/>
        <end position="969"/>
    </location>
</feature>
<comment type="caution">
    <text evidence="3">The sequence shown here is derived from an EMBL/GenBank/DDBJ whole genome shotgun (WGS) entry which is preliminary data.</text>
</comment>
<dbReference type="Proteomes" id="UP001438707">
    <property type="component" value="Unassembled WGS sequence"/>
</dbReference>
<feature type="compositionally biased region" description="Polar residues" evidence="1">
    <location>
        <begin position="1168"/>
        <end position="1177"/>
    </location>
</feature>
<feature type="region of interest" description="Disordered" evidence="1">
    <location>
        <begin position="1"/>
        <end position="23"/>
    </location>
</feature>
<dbReference type="EMBL" id="JALJOS010000017">
    <property type="protein sequence ID" value="KAK9827815.1"/>
    <property type="molecule type" value="Genomic_DNA"/>
</dbReference>
<feature type="compositionally biased region" description="Polar residues" evidence="1">
    <location>
        <begin position="228"/>
        <end position="238"/>
    </location>
</feature>
<gene>
    <name evidence="3" type="ORF">WJX74_003519</name>
</gene>
<feature type="compositionally biased region" description="Low complexity" evidence="1">
    <location>
        <begin position="939"/>
        <end position="949"/>
    </location>
</feature>
<feature type="compositionally biased region" description="Low complexity" evidence="1">
    <location>
        <begin position="1366"/>
        <end position="1377"/>
    </location>
</feature>
<feature type="compositionally biased region" description="Low complexity" evidence="1">
    <location>
        <begin position="1482"/>
        <end position="1495"/>
    </location>
</feature>
<feature type="compositionally biased region" description="Polar residues" evidence="1">
    <location>
        <begin position="1343"/>
        <end position="1365"/>
    </location>
</feature>
<feature type="compositionally biased region" description="Low complexity" evidence="1">
    <location>
        <begin position="1409"/>
        <end position="1424"/>
    </location>
</feature>
<name>A0AAW1R2S4_9CHLO</name>
<keyword evidence="2" id="KW-1133">Transmembrane helix</keyword>
<keyword evidence="4" id="KW-1185">Reference proteome</keyword>
<evidence type="ECO:0000313" key="4">
    <source>
        <dbReference type="Proteomes" id="UP001438707"/>
    </source>
</evidence>
<feature type="compositionally biased region" description="Polar residues" evidence="1">
    <location>
        <begin position="998"/>
        <end position="1007"/>
    </location>
</feature>
<feature type="compositionally biased region" description="Low complexity" evidence="1">
    <location>
        <begin position="799"/>
        <end position="817"/>
    </location>
</feature>
<feature type="compositionally biased region" description="Basic and acidic residues" evidence="1">
    <location>
        <begin position="1686"/>
        <end position="1695"/>
    </location>
</feature>
<feature type="region of interest" description="Disordered" evidence="1">
    <location>
        <begin position="351"/>
        <end position="388"/>
    </location>
</feature>
<feature type="compositionally biased region" description="Polar residues" evidence="1">
    <location>
        <begin position="1378"/>
        <end position="1401"/>
    </location>
</feature>
<feature type="compositionally biased region" description="Low complexity" evidence="1">
    <location>
        <begin position="625"/>
        <end position="638"/>
    </location>
</feature>
<organism evidence="3 4">
    <name type="scientific">Apatococcus lobatus</name>
    <dbReference type="NCBI Taxonomy" id="904363"/>
    <lineage>
        <taxon>Eukaryota</taxon>
        <taxon>Viridiplantae</taxon>
        <taxon>Chlorophyta</taxon>
        <taxon>core chlorophytes</taxon>
        <taxon>Trebouxiophyceae</taxon>
        <taxon>Chlorellales</taxon>
        <taxon>Chlorellaceae</taxon>
        <taxon>Apatococcus</taxon>
    </lineage>
</organism>
<feature type="compositionally biased region" description="Polar residues" evidence="1">
    <location>
        <begin position="639"/>
        <end position="649"/>
    </location>
</feature>
<feature type="region of interest" description="Disordered" evidence="1">
    <location>
        <begin position="415"/>
        <end position="1069"/>
    </location>
</feature>
<feature type="compositionally biased region" description="Low complexity" evidence="1">
    <location>
        <begin position="1463"/>
        <end position="1475"/>
    </location>
</feature>
<feature type="compositionally biased region" description="Polar residues" evidence="1">
    <location>
        <begin position="516"/>
        <end position="525"/>
    </location>
</feature>
<proteinExistence type="predicted"/>
<feature type="compositionally biased region" description="Polar residues" evidence="1">
    <location>
        <begin position="1557"/>
        <end position="1576"/>
    </location>
</feature>
<feature type="compositionally biased region" description="Polar residues" evidence="1">
    <location>
        <begin position="459"/>
        <end position="483"/>
    </location>
</feature>
<feature type="compositionally biased region" description="Polar residues" evidence="1">
    <location>
        <begin position="852"/>
        <end position="890"/>
    </location>
</feature>
<evidence type="ECO:0000313" key="3">
    <source>
        <dbReference type="EMBL" id="KAK9827815.1"/>
    </source>
</evidence>
<evidence type="ECO:0000256" key="1">
    <source>
        <dbReference type="SAM" id="MobiDB-lite"/>
    </source>
</evidence>